<dbReference type="AlphaFoldDB" id="A0A383EPT3"/>
<dbReference type="EMBL" id="UINC01227654">
    <property type="protein sequence ID" value="SVE58629.1"/>
    <property type="molecule type" value="Genomic_DNA"/>
</dbReference>
<dbReference type="GO" id="GO:0009423">
    <property type="term" value="P:chorismate biosynthetic process"/>
    <property type="evidence" value="ECO:0007669"/>
    <property type="project" value="TreeGrafter"/>
</dbReference>
<organism evidence="2">
    <name type="scientific">marine metagenome</name>
    <dbReference type="NCBI Taxonomy" id="408172"/>
    <lineage>
        <taxon>unclassified sequences</taxon>
        <taxon>metagenomes</taxon>
        <taxon>ecological metagenomes</taxon>
    </lineage>
</organism>
<feature type="non-terminal residue" evidence="2">
    <location>
        <position position="201"/>
    </location>
</feature>
<dbReference type="GO" id="GO:0019632">
    <property type="term" value="P:shikimate metabolic process"/>
    <property type="evidence" value="ECO:0007669"/>
    <property type="project" value="TreeGrafter"/>
</dbReference>
<dbReference type="PANTHER" id="PTHR21089:SF1">
    <property type="entry name" value="BIFUNCTIONAL 3-DEHYDROQUINATE DEHYDRATASE_SHIKIMATE DEHYDROGENASE, CHLOROPLASTIC"/>
    <property type="match status" value="1"/>
</dbReference>
<dbReference type="GO" id="GO:0004764">
    <property type="term" value="F:shikimate 3-dehydrogenase (NADP+) activity"/>
    <property type="evidence" value="ECO:0007669"/>
    <property type="project" value="InterPro"/>
</dbReference>
<dbReference type="SUPFAM" id="SSF51735">
    <property type="entry name" value="NAD(P)-binding Rossmann-fold domains"/>
    <property type="match status" value="1"/>
</dbReference>
<evidence type="ECO:0000313" key="2">
    <source>
        <dbReference type="EMBL" id="SVE58629.1"/>
    </source>
</evidence>
<dbReference type="InterPro" id="IPR013708">
    <property type="entry name" value="Shikimate_DH-bd_N"/>
</dbReference>
<gene>
    <name evidence="2" type="ORF">METZ01_LOCUS511483</name>
</gene>
<sequence length="201" mass="21284">MLEKLNGKTRLFMTVGCPIGQVKSPADITHAFETRDIDAVQVPIEIRPNGIDDFFTALEFASNVDGMVITIPYKFMGANICKTLTPRASLLSAANVIRRNSDGTWHGDMTDGLGFCNAVLKAGSTIKGKRALLIGAGGAGSAIGLALLDEGIGDLGIYDIDPDRSDKLMNLLANNYDSVSVVKNTAPQGFDIIAHATPTGM</sequence>
<feature type="domain" description="Shikimate dehydrogenase substrate binding N-terminal" evidence="1">
    <location>
        <begin position="15"/>
        <end position="97"/>
    </location>
</feature>
<name>A0A383EPT3_9ZZZZ</name>
<accession>A0A383EPT3</accession>
<dbReference type="Pfam" id="PF08501">
    <property type="entry name" value="Shikimate_dh_N"/>
    <property type="match status" value="1"/>
</dbReference>
<evidence type="ECO:0000259" key="1">
    <source>
        <dbReference type="Pfam" id="PF08501"/>
    </source>
</evidence>
<dbReference type="SUPFAM" id="SSF53223">
    <property type="entry name" value="Aminoacid dehydrogenase-like, N-terminal domain"/>
    <property type="match status" value="1"/>
</dbReference>
<dbReference type="PANTHER" id="PTHR21089">
    <property type="entry name" value="SHIKIMATE DEHYDROGENASE"/>
    <property type="match status" value="1"/>
</dbReference>
<dbReference type="Gene3D" id="3.40.50.720">
    <property type="entry name" value="NAD(P)-binding Rossmann-like Domain"/>
    <property type="match status" value="1"/>
</dbReference>
<protein>
    <recommendedName>
        <fullName evidence="1">Shikimate dehydrogenase substrate binding N-terminal domain-containing protein</fullName>
    </recommendedName>
</protein>
<dbReference type="GO" id="GO:0005829">
    <property type="term" value="C:cytosol"/>
    <property type="evidence" value="ECO:0007669"/>
    <property type="project" value="TreeGrafter"/>
</dbReference>
<dbReference type="GO" id="GO:0050661">
    <property type="term" value="F:NADP binding"/>
    <property type="evidence" value="ECO:0007669"/>
    <property type="project" value="TreeGrafter"/>
</dbReference>
<dbReference type="Gene3D" id="3.40.50.10860">
    <property type="entry name" value="Leucine Dehydrogenase, chain A, domain 1"/>
    <property type="match status" value="1"/>
</dbReference>
<dbReference type="InterPro" id="IPR046346">
    <property type="entry name" value="Aminoacid_DH-like_N_sf"/>
</dbReference>
<reference evidence="2" key="1">
    <citation type="submission" date="2018-05" db="EMBL/GenBank/DDBJ databases">
        <authorList>
            <person name="Lanie J.A."/>
            <person name="Ng W.-L."/>
            <person name="Kazmierczak K.M."/>
            <person name="Andrzejewski T.M."/>
            <person name="Davidsen T.M."/>
            <person name="Wayne K.J."/>
            <person name="Tettelin H."/>
            <person name="Glass J.I."/>
            <person name="Rusch D."/>
            <person name="Podicherti R."/>
            <person name="Tsui H.-C.T."/>
            <person name="Winkler M.E."/>
        </authorList>
    </citation>
    <scope>NUCLEOTIDE SEQUENCE</scope>
</reference>
<proteinExistence type="predicted"/>
<dbReference type="InterPro" id="IPR022893">
    <property type="entry name" value="Shikimate_DH_fam"/>
</dbReference>
<dbReference type="InterPro" id="IPR036291">
    <property type="entry name" value="NAD(P)-bd_dom_sf"/>
</dbReference>